<evidence type="ECO:0000313" key="2">
    <source>
        <dbReference type="EMBL" id="GAA0151298.1"/>
    </source>
</evidence>
<dbReference type="AlphaFoldDB" id="A0AAV3PJ69"/>
<keyword evidence="3" id="KW-1185">Reference proteome</keyword>
<dbReference type="EMBL" id="BAABME010001757">
    <property type="protein sequence ID" value="GAA0151298.1"/>
    <property type="molecule type" value="Genomic_DNA"/>
</dbReference>
<feature type="domain" description="J" evidence="1">
    <location>
        <begin position="37"/>
        <end position="101"/>
    </location>
</feature>
<protein>
    <recommendedName>
        <fullName evidence="1">J domain-containing protein</fullName>
    </recommendedName>
</protein>
<reference evidence="2 3" key="1">
    <citation type="submission" date="2024-01" db="EMBL/GenBank/DDBJ databases">
        <title>The complete chloroplast genome sequence of Lithospermum erythrorhizon: insights into the phylogenetic relationship among Boraginaceae species and the maternal lineages of purple gromwells.</title>
        <authorList>
            <person name="Okada T."/>
            <person name="Watanabe K."/>
        </authorList>
    </citation>
    <scope>NUCLEOTIDE SEQUENCE [LARGE SCALE GENOMIC DNA]</scope>
</reference>
<dbReference type="PRINTS" id="PR00625">
    <property type="entry name" value="JDOMAIN"/>
</dbReference>
<dbReference type="Proteomes" id="UP001454036">
    <property type="component" value="Unassembled WGS sequence"/>
</dbReference>
<dbReference type="InterPro" id="IPR001623">
    <property type="entry name" value="DnaJ_domain"/>
</dbReference>
<dbReference type="Pfam" id="PF00226">
    <property type="entry name" value="DnaJ"/>
    <property type="match status" value="1"/>
</dbReference>
<dbReference type="PROSITE" id="PS50076">
    <property type="entry name" value="DNAJ_2"/>
    <property type="match status" value="1"/>
</dbReference>
<dbReference type="PANTHER" id="PTHR44137">
    <property type="entry name" value="BNAC03G44070D PROTEIN"/>
    <property type="match status" value="1"/>
</dbReference>
<proteinExistence type="predicted"/>
<dbReference type="InterPro" id="IPR036869">
    <property type="entry name" value="J_dom_sf"/>
</dbReference>
<dbReference type="SUPFAM" id="SSF46565">
    <property type="entry name" value="Chaperone J-domain"/>
    <property type="match status" value="1"/>
</dbReference>
<dbReference type="PANTHER" id="PTHR44137:SF7">
    <property type="entry name" value="J DOMAIN-CONTAINING PROTEIN"/>
    <property type="match status" value="1"/>
</dbReference>
<dbReference type="CDD" id="cd06257">
    <property type="entry name" value="DnaJ"/>
    <property type="match status" value="1"/>
</dbReference>
<dbReference type="SMART" id="SM00271">
    <property type="entry name" value="DnaJ"/>
    <property type="match status" value="1"/>
</dbReference>
<comment type="caution">
    <text evidence="2">The sequence shown here is derived from an EMBL/GenBank/DDBJ whole genome shotgun (WGS) entry which is preliminary data.</text>
</comment>
<evidence type="ECO:0000313" key="3">
    <source>
        <dbReference type="Proteomes" id="UP001454036"/>
    </source>
</evidence>
<organism evidence="2 3">
    <name type="scientific">Lithospermum erythrorhizon</name>
    <name type="common">Purple gromwell</name>
    <name type="synonym">Lithospermum officinale var. erythrorhizon</name>
    <dbReference type="NCBI Taxonomy" id="34254"/>
    <lineage>
        <taxon>Eukaryota</taxon>
        <taxon>Viridiplantae</taxon>
        <taxon>Streptophyta</taxon>
        <taxon>Embryophyta</taxon>
        <taxon>Tracheophyta</taxon>
        <taxon>Spermatophyta</taxon>
        <taxon>Magnoliopsida</taxon>
        <taxon>eudicotyledons</taxon>
        <taxon>Gunneridae</taxon>
        <taxon>Pentapetalae</taxon>
        <taxon>asterids</taxon>
        <taxon>lamiids</taxon>
        <taxon>Boraginales</taxon>
        <taxon>Boraginaceae</taxon>
        <taxon>Boraginoideae</taxon>
        <taxon>Lithospermeae</taxon>
        <taxon>Lithospermum</taxon>
    </lineage>
</organism>
<evidence type="ECO:0000259" key="1">
    <source>
        <dbReference type="PROSITE" id="PS50076"/>
    </source>
</evidence>
<name>A0AAV3PJ69_LITER</name>
<sequence length="141" mass="16232">METNVPEALKRRHMPRSILLRETLQEREKVRINGEIDLYGILRLEPSADKSRVKKQYKKMAVLLHPDKNKSVGADGAFKYVSDAWTVLSDHVKRSMYDQRRNISALHAPGNGSYINYSKPPVSSHHRLDTFWTVQLLSCSI</sequence>
<dbReference type="Gene3D" id="1.10.287.110">
    <property type="entry name" value="DnaJ domain"/>
    <property type="match status" value="1"/>
</dbReference>
<accession>A0AAV3PJ69</accession>
<gene>
    <name evidence="2" type="ORF">LIER_10043</name>
</gene>